<keyword evidence="3 5" id="KW-0732">Signal</keyword>
<feature type="coiled-coil region" evidence="4">
    <location>
        <begin position="23"/>
        <end position="57"/>
    </location>
</feature>
<dbReference type="InterPro" id="IPR050822">
    <property type="entry name" value="Cerebellin_Synaptic_Org"/>
</dbReference>
<feature type="domain" description="C1q" evidence="6">
    <location>
        <begin position="75"/>
        <end position="216"/>
    </location>
</feature>
<evidence type="ECO:0000256" key="5">
    <source>
        <dbReference type="SAM" id="SignalP"/>
    </source>
</evidence>
<dbReference type="PRINTS" id="PR00007">
    <property type="entry name" value="COMPLEMNTC1Q"/>
</dbReference>
<feature type="signal peptide" evidence="5">
    <location>
        <begin position="1"/>
        <end position="18"/>
    </location>
</feature>
<comment type="subcellular location">
    <subcellularLocation>
        <location evidence="1">Secreted</location>
    </subcellularLocation>
</comment>
<evidence type="ECO:0000256" key="2">
    <source>
        <dbReference type="ARBA" id="ARBA00022525"/>
    </source>
</evidence>
<organism evidence="7 8">
    <name type="scientific">Mya arenaria</name>
    <name type="common">Soft-shell clam</name>
    <dbReference type="NCBI Taxonomy" id="6604"/>
    <lineage>
        <taxon>Eukaryota</taxon>
        <taxon>Metazoa</taxon>
        <taxon>Spiralia</taxon>
        <taxon>Lophotrochozoa</taxon>
        <taxon>Mollusca</taxon>
        <taxon>Bivalvia</taxon>
        <taxon>Autobranchia</taxon>
        <taxon>Heteroconchia</taxon>
        <taxon>Euheterodonta</taxon>
        <taxon>Imparidentia</taxon>
        <taxon>Neoheterodontei</taxon>
        <taxon>Myida</taxon>
        <taxon>Myoidea</taxon>
        <taxon>Myidae</taxon>
        <taxon>Mya</taxon>
    </lineage>
</organism>
<dbReference type="PANTHER" id="PTHR22923:SF116">
    <property type="entry name" value="C1Q DOMAIN-CONTAINING PROTEIN"/>
    <property type="match status" value="1"/>
</dbReference>
<evidence type="ECO:0000256" key="3">
    <source>
        <dbReference type="ARBA" id="ARBA00022729"/>
    </source>
</evidence>
<dbReference type="Proteomes" id="UP001164746">
    <property type="component" value="Chromosome 6"/>
</dbReference>
<reference evidence="7" key="1">
    <citation type="submission" date="2022-11" db="EMBL/GenBank/DDBJ databases">
        <title>Centuries of genome instability and evolution in soft-shell clam transmissible cancer (bioRxiv).</title>
        <authorList>
            <person name="Hart S.F.M."/>
            <person name="Yonemitsu M.A."/>
            <person name="Giersch R.M."/>
            <person name="Beal B.F."/>
            <person name="Arriagada G."/>
            <person name="Davis B.W."/>
            <person name="Ostrander E.A."/>
            <person name="Goff S.P."/>
            <person name="Metzger M.J."/>
        </authorList>
    </citation>
    <scope>NUCLEOTIDE SEQUENCE</scope>
    <source>
        <strain evidence="7">MELC-2E11</strain>
        <tissue evidence="7">Siphon/mantle</tissue>
    </source>
</reference>
<dbReference type="InterPro" id="IPR001073">
    <property type="entry name" value="C1q_dom"/>
</dbReference>
<dbReference type="InterPro" id="IPR008983">
    <property type="entry name" value="Tumour_necrosis_fac-like_dom"/>
</dbReference>
<dbReference type="SMART" id="SM00110">
    <property type="entry name" value="C1Q"/>
    <property type="match status" value="1"/>
</dbReference>
<evidence type="ECO:0000256" key="1">
    <source>
        <dbReference type="ARBA" id="ARBA00004613"/>
    </source>
</evidence>
<proteinExistence type="predicted"/>
<evidence type="ECO:0000313" key="7">
    <source>
        <dbReference type="EMBL" id="WAR08514.1"/>
    </source>
</evidence>
<keyword evidence="2" id="KW-0964">Secreted</keyword>
<keyword evidence="8" id="KW-1185">Reference proteome</keyword>
<gene>
    <name evidence="7" type="ORF">MAR_018472</name>
</gene>
<dbReference type="Pfam" id="PF00386">
    <property type="entry name" value="C1q"/>
    <property type="match status" value="1"/>
</dbReference>
<keyword evidence="4" id="KW-0175">Coiled coil</keyword>
<feature type="chain" id="PRO_5046054825" evidence="5">
    <location>
        <begin position="19"/>
        <end position="216"/>
    </location>
</feature>
<evidence type="ECO:0000256" key="4">
    <source>
        <dbReference type="SAM" id="Coils"/>
    </source>
</evidence>
<dbReference type="Gene3D" id="2.60.120.40">
    <property type="match status" value="1"/>
</dbReference>
<dbReference type="PROSITE" id="PS50871">
    <property type="entry name" value="C1Q"/>
    <property type="match status" value="1"/>
</dbReference>
<accession>A0ABY7EHH9</accession>
<sequence length="216" mass="23618">MKTLGFFLLALCFAISLADNNGLEEIERLMKGFVEKNEELQGRVSALEKENTLLKSHMLREAEQAGGIHERFVMQPNDAVAFTAVVNPPSLTLLGPGQTLIFDNVITNVGNAFKSATGEFRAPVTGVYVFNFALMMDPGMNEYIELVKDGQHIMWNYGHAPGSTHLISASRTATVELRAGQDVWVRTQNTSTHGGGTIHGNGFTTFSGWLVALTEE</sequence>
<dbReference type="EMBL" id="CP111017">
    <property type="protein sequence ID" value="WAR08514.1"/>
    <property type="molecule type" value="Genomic_DNA"/>
</dbReference>
<evidence type="ECO:0000259" key="6">
    <source>
        <dbReference type="PROSITE" id="PS50871"/>
    </source>
</evidence>
<dbReference type="SUPFAM" id="SSF49842">
    <property type="entry name" value="TNF-like"/>
    <property type="match status" value="1"/>
</dbReference>
<name>A0ABY7EHH9_MYAAR</name>
<protein>
    <submittedName>
        <fullName evidence="7">C1QL4-like protein</fullName>
    </submittedName>
</protein>
<evidence type="ECO:0000313" key="8">
    <source>
        <dbReference type="Proteomes" id="UP001164746"/>
    </source>
</evidence>
<dbReference type="PANTHER" id="PTHR22923">
    <property type="entry name" value="CEREBELLIN-RELATED"/>
    <property type="match status" value="1"/>
</dbReference>